<dbReference type="SUPFAM" id="SSF53720">
    <property type="entry name" value="ALDH-like"/>
    <property type="match status" value="1"/>
</dbReference>
<dbReference type="GO" id="GO:0004028">
    <property type="term" value="F:3-chloroallyl aldehyde dehydrogenase activity"/>
    <property type="evidence" value="ECO:0007669"/>
    <property type="project" value="TreeGrafter"/>
</dbReference>
<sequence>MSQRWLPRFLEQSSSGGFCSNDGIVHMTLQSLPFGGVGASGMGSYHGRWGFETFSHRRGCMLRSWLLERINVLRYPPYQENNLSWLRWATEEKKKGWRCAVM</sequence>
<keyword evidence="1" id="KW-0560">Oxidoreductase</keyword>
<dbReference type="Proteomes" id="UP001152622">
    <property type="component" value="Chromosome 12"/>
</dbReference>
<dbReference type="Gene3D" id="3.40.605.10">
    <property type="entry name" value="Aldehyde Dehydrogenase, Chain A, domain 1"/>
    <property type="match status" value="1"/>
</dbReference>
<name>A0A9Q1IMY4_SYNKA</name>
<dbReference type="GO" id="GO:0005737">
    <property type="term" value="C:cytoplasm"/>
    <property type="evidence" value="ECO:0007669"/>
    <property type="project" value="TreeGrafter"/>
</dbReference>
<evidence type="ECO:0000313" key="2">
    <source>
        <dbReference type="EMBL" id="KAJ8345824.1"/>
    </source>
</evidence>
<comment type="caution">
    <text evidence="2">The sequence shown here is derived from an EMBL/GenBank/DDBJ whole genome shotgun (WGS) entry which is preliminary data.</text>
</comment>
<dbReference type="PANTHER" id="PTHR43570">
    <property type="entry name" value="ALDEHYDE DEHYDROGENASE"/>
    <property type="match status" value="1"/>
</dbReference>
<protein>
    <submittedName>
        <fullName evidence="2">Uncharacterized protein</fullName>
    </submittedName>
</protein>
<accession>A0A9Q1IMY4</accession>
<dbReference type="GO" id="GO:0004029">
    <property type="term" value="F:aldehyde dehydrogenase (NAD+) activity"/>
    <property type="evidence" value="ECO:0007669"/>
    <property type="project" value="TreeGrafter"/>
</dbReference>
<evidence type="ECO:0000256" key="1">
    <source>
        <dbReference type="ARBA" id="ARBA00023002"/>
    </source>
</evidence>
<evidence type="ECO:0000313" key="3">
    <source>
        <dbReference type="Proteomes" id="UP001152622"/>
    </source>
</evidence>
<dbReference type="InterPro" id="IPR012394">
    <property type="entry name" value="Aldehyde_DH_NAD(P)"/>
</dbReference>
<dbReference type="EMBL" id="JAINUF010000012">
    <property type="protein sequence ID" value="KAJ8345824.1"/>
    <property type="molecule type" value="Genomic_DNA"/>
</dbReference>
<reference evidence="2" key="1">
    <citation type="journal article" date="2023" name="Science">
        <title>Genome structures resolve the early diversification of teleost fishes.</title>
        <authorList>
            <person name="Parey E."/>
            <person name="Louis A."/>
            <person name="Montfort J."/>
            <person name="Bouchez O."/>
            <person name="Roques C."/>
            <person name="Iampietro C."/>
            <person name="Lluch J."/>
            <person name="Castinel A."/>
            <person name="Donnadieu C."/>
            <person name="Desvignes T."/>
            <person name="Floi Bucao C."/>
            <person name="Jouanno E."/>
            <person name="Wen M."/>
            <person name="Mejri S."/>
            <person name="Dirks R."/>
            <person name="Jansen H."/>
            <person name="Henkel C."/>
            <person name="Chen W.J."/>
            <person name="Zahm M."/>
            <person name="Cabau C."/>
            <person name="Klopp C."/>
            <person name="Thompson A.W."/>
            <person name="Robinson-Rechavi M."/>
            <person name="Braasch I."/>
            <person name="Lecointre G."/>
            <person name="Bobe J."/>
            <person name="Postlethwait J.H."/>
            <person name="Berthelot C."/>
            <person name="Roest Crollius H."/>
            <person name="Guiguen Y."/>
        </authorList>
    </citation>
    <scope>NUCLEOTIDE SEQUENCE</scope>
    <source>
        <strain evidence="2">WJC10195</strain>
    </source>
</reference>
<gene>
    <name evidence="2" type="ORF">SKAU_G00300170</name>
</gene>
<dbReference type="OrthoDB" id="440325at2759"/>
<organism evidence="2 3">
    <name type="scientific">Synaphobranchus kaupii</name>
    <name type="common">Kaup's arrowtooth eel</name>
    <dbReference type="NCBI Taxonomy" id="118154"/>
    <lineage>
        <taxon>Eukaryota</taxon>
        <taxon>Metazoa</taxon>
        <taxon>Chordata</taxon>
        <taxon>Craniata</taxon>
        <taxon>Vertebrata</taxon>
        <taxon>Euteleostomi</taxon>
        <taxon>Actinopterygii</taxon>
        <taxon>Neopterygii</taxon>
        <taxon>Teleostei</taxon>
        <taxon>Anguilliformes</taxon>
        <taxon>Synaphobranchidae</taxon>
        <taxon>Synaphobranchus</taxon>
    </lineage>
</organism>
<keyword evidence="3" id="KW-1185">Reference proteome</keyword>
<dbReference type="AlphaFoldDB" id="A0A9Q1IMY4"/>
<dbReference type="PANTHER" id="PTHR43570:SF2">
    <property type="entry name" value="ALDEHYDE DEHYDROGENASE FAMILY 3 MEMBER B1"/>
    <property type="match status" value="1"/>
</dbReference>
<proteinExistence type="predicted"/>
<dbReference type="InterPro" id="IPR016162">
    <property type="entry name" value="Ald_DH_N"/>
</dbReference>
<dbReference type="GO" id="GO:0006081">
    <property type="term" value="P:aldehyde metabolic process"/>
    <property type="evidence" value="ECO:0007669"/>
    <property type="project" value="InterPro"/>
</dbReference>
<dbReference type="InterPro" id="IPR016161">
    <property type="entry name" value="Ald_DH/histidinol_DH"/>
</dbReference>